<evidence type="ECO:0000313" key="1">
    <source>
        <dbReference type="EMBL" id="KAG0435824.1"/>
    </source>
</evidence>
<comment type="caution">
    <text evidence="1">The sequence shown here is derived from an EMBL/GenBank/DDBJ whole genome shotgun (WGS) entry which is preliminary data.</text>
</comment>
<dbReference type="Proteomes" id="UP000805193">
    <property type="component" value="Unassembled WGS sequence"/>
</dbReference>
<reference evidence="1 2" key="1">
    <citation type="journal article" date="2020" name="Cell">
        <title>Large-Scale Comparative Analyses of Tick Genomes Elucidate Their Genetic Diversity and Vector Capacities.</title>
        <authorList>
            <consortium name="Tick Genome and Microbiome Consortium (TIGMIC)"/>
            <person name="Jia N."/>
            <person name="Wang J."/>
            <person name="Shi W."/>
            <person name="Du L."/>
            <person name="Sun Y."/>
            <person name="Zhan W."/>
            <person name="Jiang J.F."/>
            <person name="Wang Q."/>
            <person name="Zhang B."/>
            <person name="Ji P."/>
            <person name="Bell-Sakyi L."/>
            <person name="Cui X.M."/>
            <person name="Yuan T.T."/>
            <person name="Jiang B.G."/>
            <person name="Yang W.F."/>
            <person name="Lam T.T."/>
            <person name="Chang Q.C."/>
            <person name="Ding S.J."/>
            <person name="Wang X.J."/>
            <person name="Zhu J.G."/>
            <person name="Ruan X.D."/>
            <person name="Zhao L."/>
            <person name="Wei J.T."/>
            <person name="Ye R.Z."/>
            <person name="Que T.C."/>
            <person name="Du C.H."/>
            <person name="Zhou Y.H."/>
            <person name="Cheng J.X."/>
            <person name="Dai P.F."/>
            <person name="Guo W.B."/>
            <person name="Han X.H."/>
            <person name="Huang E.J."/>
            <person name="Li L.F."/>
            <person name="Wei W."/>
            <person name="Gao Y.C."/>
            <person name="Liu J.Z."/>
            <person name="Shao H.Z."/>
            <person name="Wang X."/>
            <person name="Wang C.C."/>
            <person name="Yang T.C."/>
            <person name="Huo Q.B."/>
            <person name="Li W."/>
            <person name="Chen H.Y."/>
            <person name="Chen S.E."/>
            <person name="Zhou L.G."/>
            <person name="Ni X.B."/>
            <person name="Tian J.H."/>
            <person name="Sheng Y."/>
            <person name="Liu T."/>
            <person name="Pan Y.S."/>
            <person name="Xia L.Y."/>
            <person name="Li J."/>
            <person name="Zhao F."/>
            <person name="Cao W.C."/>
        </authorList>
    </citation>
    <scope>NUCLEOTIDE SEQUENCE [LARGE SCALE GENOMIC DNA]</scope>
    <source>
        <strain evidence="1">Iper-2018</strain>
    </source>
</reference>
<accession>A0AC60QL32</accession>
<keyword evidence="2" id="KW-1185">Reference proteome</keyword>
<evidence type="ECO:0000313" key="2">
    <source>
        <dbReference type="Proteomes" id="UP000805193"/>
    </source>
</evidence>
<name>A0AC60QL32_IXOPE</name>
<gene>
    <name evidence="1" type="ORF">HPB47_018301</name>
</gene>
<organism evidence="1 2">
    <name type="scientific">Ixodes persulcatus</name>
    <name type="common">Taiga tick</name>
    <dbReference type="NCBI Taxonomy" id="34615"/>
    <lineage>
        <taxon>Eukaryota</taxon>
        <taxon>Metazoa</taxon>
        <taxon>Ecdysozoa</taxon>
        <taxon>Arthropoda</taxon>
        <taxon>Chelicerata</taxon>
        <taxon>Arachnida</taxon>
        <taxon>Acari</taxon>
        <taxon>Parasitiformes</taxon>
        <taxon>Ixodida</taxon>
        <taxon>Ixodoidea</taxon>
        <taxon>Ixodidae</taxon>
        <taxon>Ixodinae</taxon>
        <taxon>Ixodes</taxon>
    </lineage>
</organism>
<sequence>MDAVATGMVSMAGSRPAEGFPLPDASVVFLLPPLLRRCESPLTLLLRGASLPLLRRDASRASGPFLLPRRVEPGRSAGNRELPLDRSSARVRVIPLPARVVPFLFRLQSCRLPRSRLFLFLVRSARTPPIQILGVNILTLARVLRPLLFLRVLFQLGVPLPYPRVLQRCNPCLRMLSPLSTACLQRAAGQLPAGPPAVPRRPPRVHPLAPPSKVHQHQNQYRRPPQ</sequence>
<dbReference type="EMBL" id="JABSTQ010007364">
    <property type="protein sequence ID" value="KAG0435824.1"/>
    <property type="molecule type" value="Genomic_DNA"/>
</dbReference>
<proteinExistence type="predicted"/>
<protein>
    <submittedName>
        <fullName evidence="1">Uncharacterized protein</fullName>
    </submittedName>
</protein>